<dbReference type="PROSITE" id="PS01186">
    <property type="entry name" value="EGF_2"/>
    <property type="match status" value="1"/>
</dbReference>
<dbReference type="EMBL" id="CAWYQH010000174">
    <property type="protein sequence ID" value="CAK8698443.1"/>
    <property type="molecule type" value="Genomic_DNA"/>
</dbReference>
<accession>A0ABP0H4H0</accession>
<dbReference type="SMART" id="SM00181">
    <property type="entry name" value="EGF"/>
    <property type="match status" value="2"/>
</dbReference>
<proteinExistence type="predicted"/>
<feature type="chain" id="PRO_5045516823" description="Ig-like domain-containing protein" evidence="1">
    <location>
        <begin position="24"/>
        <end position="524"/>
    </location>
</feature>
<dbReference type="Gene3D" id="2.60.40.10">
    <property type="entry name" value="Immunoglobulins"/>
    <property type="match status" value="1"/>
</dbReference>
<feature type="domain" description="Ig-like" evidence="2">
    <location>
        <begin position="176"/>
        <end position="269"/>
    </location>
</feature>
<dbReference type="PANTHER" id="PTHR19890">
    <property type="entry name" value="FIBROBLAST GROWTH FACTOR RECEPTOR"/>
    <property type="match status" value="1"/>
</dbReference>
<dbReference type="InterPro" id="IPR036179">
    <property type="entry name" value="Ig-like_dom_sf"/>
</dbReference>
<dbReference type="InterPro" id="IPR013783">
    <property type="entry name" value="Ig-like_fold"/>
</dbReference>
<evidence type="ECO:0000259" key="2">
    <source>
        <dbReference type="PROSITE" id="PS50835"/>
    </source>
</evidence>
<feature type="signal peptide" evidence="1">
    <location>
        <begin position="1"/>
        <end position="23"/>
    </location>
</feature>
<organism evidence="3 4">
    <name type="scientific">Clavelina lepadiformis</name>
    <name type="common">Light-bulb sea squirt</name>
    <name type="synonym">Ascidia lepadiformis</name>
    <dbReference type="NCBI Taxonomy" id="159417"/>
    <lineage>
        <taxon>Eukaryota</taxon>
        <taxon>Metazoa</taxon>
        <taxon>Chordata</taxon>
        <taxon>Tunicata</taxon>
        <taxon>Ascidiacea</taxon>
        <taxon>Aplousobranchia</taxon>
        <taxon>Clavelinidae</taxon>
        <taxon>Clavelina</taxon>
    </lineage>
</organism>
<reference evidence="3 4" key="1">
    <citation type="submission" date="2024-02" db="EMBL/GenBank/DDBJ databases">
        <authorList>
            <person name="Daric V."/>
            <person name="Darras S."/>
        </authorList>
    </citation>
    <scope>NUCLEOTIDE SEQUENCE [LARGE SCALE GENOMIC DNA]</scope>
</reference>
<evidence type="ECO:0000313" key="4">
    <source>
        <dbReference type="Proteomes" id="UP001642483"/>
    </source>
</evidence>
<dbReference type="InterPro" id="IPR007110">
    <property type="entry name" value="Ig-like_dom"/>
</dbReference>
<dbReference type="SUPFAM" id="SSF57196">
    <property type="entry name" value="EGF/Laminin"/>
    <property type="match status" value="1"/>
</dbReference>
<dbReference type="InterPro" id="IPR003599">
    <property type="entry name" value="Ig_sub"/>
</dbReference>
<dbReference type="SUPFAM" id="SSF48726">
    <property type="entry name" value="Immunoglobulin"/>
    <property type="match status" value="1"/>
</dbReference>
<dbReference type="Proteomes" id="UP001642483">
    <property type="component" value="Unassembled WGS sequence"/>
</dbReference>
<dbReference type="PROSITE" id="PS00022">
    <property type="entry name" value="EGF_1"/>
    <property type="match status" value="1"/>
</dbReference>
<name>A0ABP0H4H0_CLALP</name>
<dbReference type="PROSITE" id="PS50835">
    <property type="entry name" value="IG_LIKE"/>
    <property type="match status" value="1"/>
</dbReference>
<dbReference type="PANTHER" id="PTHR19890:SF10">
    <property type="entry name" value="FIBROBLAST GROWTH FACTOR RECEPTOR-LIKE 1"/>
    <property type="match status" value="1"/>
</dbReference>
<protein>
    <recommendedName>
        <fullName evidence="2">Ig-like domain-containing protein</fullName>
    </recommendedName>
</protein>
<dbReference type="InterPro" id="IPR000742">
    <property type="entry name" value="EGF"/>
</dbReference>
<keyword evidence="1" id="KW-0732">Signal</keyword>
<sequence length="524" mass="56887">MAAVVRILLLATIFANVHKSTEGSITHLRVPPDFGCANGRKDDLLRHRDISACGGSWEGHIKKSDLCSVGWHVCTSNDTKQLSSISFYEASHVDGCYAINAAYNAGSCQECTPDTDNMAAIGADCPHVDETSQSCFGKGKIDASCCSATYGHSPCSHMPWISGVVCCRDIIPGKAPTITVSPVSSMRVPVGQAVLLKCKATGDPLPTITWFKNDYPITMEGAFDEVSNQDDVVFSRLTLPNSTPDTKGLYHCRAENKHGHSISYSSDITISEPLPDVAACKDPTKQQIFSPSMVACQGRWKGPIKRATKQLCAKGWHVCGLKDRNVLNKLTWTETTSLQGCYAYDAATSDHFTCTKCSHRQKGNLMSGIGRDCGHVDKNLTSCLNKGRIDVWGPLEDPFDVGPSLNSKKSCHYQKGLTTGVMCCLKTKKSKGKRRKRKCTQPCGPNSHCSRNGVCKCDKGYKAVGDVCLARRNSKKGGKKKACAKVRCQNGGQCKRGNCVCPPDYGGVSCEQALRFDQPQEIIY</sequence>
<dbReference type="InterPro" id="IPR052615">
    <property type="entry name" value="FGFRL"/>
</dbReference>
<dbReference type="InterPro" id="IPR003598">
    <property type="entry name" value="Ig_sub2"/>
</dbReference>
<comment type="caution">
    <text evidence="3">The sequence shown here is derived from an EMBL/GenBank/DDBJ whole genome shotgun (WGS) entry which is preliminary data.</text>
</comment>
<evidence type="ECO:0000256" key="1">
    <source>
        <dbReference type="SAM" id="SignalP"/>
    </source>
</evidence>
<dbReference type="SMART" id="SM00408">
    <property type="entry name" value="IGc2"/>
    <property type="match status" value="1"/>
</dbReference>
<dbReference type="Pfam" id="PF13927">
    <property type="entry name" value="Ig_3"/>
    <property type="match status" value="1"/>
</dbReference>
<dbReference type="SMART" id="SM00409">
    <property type="entry name" value="IG"/>
    <property type="match status" value="1"/>
</dbReference>
<dbReference type="Gene3D" id="2.10.25.10">
    <property type="entry name" value="Laminin"/>
    <property type="match status" value="1"/>
</dbReference>
<evidence type="ECO:0000313" key="3">
    <source>
        <dbReference type="EMBL" id="CAK8698443.1"/>
    </source>
</evidence>
<keyword evidence="4" id="KW-1185">Reference proteome</keyword>
<gene>
    <name evidence="3" type="ORF">CVLEPA_LOCUS31885</name>
</gene>